<evidence type="ECO:0000256" key="3">
    <source>
        <dbReference type="ARBA" id="ARBA00022574"/>
    </source>
</evidence>
<dbReference type="InterPro" id="IPR051980">
    <property type="entry name" value="WD_repeat_MORG1"/>
</dbReference>
<keyword evidence="3 6" id="KW-0853">WD repeat</keyword>
<evidence type="ECO:0000256" key="2">
    <source>
        <dbReference type="ARBA" id="ARBA00022490"/>
    </source>
</evidence>
<dbReference type="GO" id="GO:0005737">
    <property type="term" value="C:cytoplasm"/>
    <property type="evidence" value="ECO:0007669"/>
    <property type="project" value="UniProtKB-SubCell"/>
</dbReference>
<evidence type="ECO:0000256" key="6">
    <source>
        <dbReference type="PROSITE-ProRule" id="PRU00221"/>
    </source>
</evidence>
<dbReference type="CDD" id="cd00200">
    <property type="entry name" value="WD40"/>
    <property type="match status" value="1"/>
</dbReference>
<evidence type="ECO:0000313" key="8">
    <source>
        <dbReference type="Proteomes" id="UP000816034"/>
    </source>
</evidence>
<feature type="repeat" description="WD" evidence="6">
    <location>
        <begin position="115"/>
        <end position="156"/>
    </location>
</feature>
<evidence type="ECO:0000313" key="7">
    <source>
        <dbReference type="EMBL" id="KAG2393414.1"/>
    </source>
</evidence>
<dbReference type="Proteomes" id="UP000816034">
    <property type="component" value="Unassembled WGS sequence"/>
</dbReference>
<dbReference type="Pfam" id="PF00400">
    <property type="entry name" value="WD40"/>
    <property type="match status" value="4"/>
</dbReference>
<dbReference type="InterPro" id="IPR036322">
    <property type="entry name" value="WD40_repeat_dom_sf"/>
</dbReference>
<dbReference type="SUPFAM" id="SSF50978">
    <property type="entry name" value="WD40 repeat-like"/>
    <property type="match status" value="1"/>
</dbReference>
<dbReference type="PRINTS" id="PR00320">
    <property type="entry name" value="GPROTEINBRPT"/>
</dbReference>
<dbReference type="PROSITE" id="PS50082">
    <property type="entry name" value="WD_REPEATS_2"/>
    <property type="match status" value="2"/>
</dbReference>
<dbReference type="PROSITE" id="PS50294">
    <property type="entry name" value="WD_REPEATS_REGION"/>
    <property type="match status" value="2"/>
</dbReference>
<dbReference type="Gene3D" id="2.130.10.10">
    <property type="entry name" value="YVTN repeat-like/Quinoprotein amine dehydrogenase"/>
    <property type="match status" value="1"/>
</dbReference>
<protein>
    <recommendedName>
        <fullName evidence="9">Guanine nucleotide-binding protein subunit beta-like protein</fullName>
    </recommendedName>
</protein>
<reference evidence="7 8" key="1">
    <citation type="journal article" date="2018" name="BMC Genomics">
        <title>The genome of Naegleria lovaniensis, the basis for a comparative approach to unravel pathogenicity factors of the human pathogenic amoeba N. fowleri.</title>
        <authorList>
            <person name="Liechti N."/>
            <person name="Schurch N."/>
            <person name="Bruggmann R."/>
            <person name="Wittwer M."/>
        </authorList>
    </citation>
    <scope>NUCLEOTIDE SEQUENCE [LARGE SCALE GENOMIC DNA]</scope>
    <source>
        <strain evidence="7 8">ATCC 30569</strain>
    </source>
</reference>
<dbReference type="InterPro" id="IPR019775">
    <property type="entry name" value="WD40_repeat_CS"/>
</dbReference>
<dbReference type="AlphaFoldDB" id="A0AA88KS91"/>
<evidence type="ECO:0008006" key="9">
    <source>
        <dbReference type="Google" id="ProtNLM"/>
    </source>
</evidence>
<dbReference type="SMART" id="SM00320">
    <property type="entry name" value="WD40"/>
    <property type="match status" value="6"/>
</dbReference>
<keyword evidence="2" id="KW-0963">Cytoplasm</keyword>
<gene>
    <name evidence="7" type="ORF">C9374_006945</name>
</gene>
<feature type="repeat" description="WD" evidence="6">
    <location>
        <begin position="73"/>
        <end position="114"/>
    </location>
</feature>
<dbReference type="InterPro" id="IPR001680">
    <property type="entry name" value="WD40_rpt"/>
</dbReference>
<dbReference type="PROSITE" id="PS00678">
    <property type="entry name" value="WD_REPEATS_1"/>
    <property type="match status" value="1"/>
</dbReference>
<comment type="caution">
    <text evidence="7">The sequence shown here is derived from an EMBL/GenBank/DDBJ whole genome shotgun (WGS) entry which is preliminary data.</text>
</comment>
<dbReference type="InterPro" id="IPR020472">
    <property type="entry name" value="WD40_PAC1"/>
</dbReference>
<sequence length="335" mass="37779">MFHLGPTTNRYTIECSLRTLSKNNVDISKKKHNGPIYSIKFSNGNGQYCMSAGGDKIIKLFNPFKSFFVLKEYKGHGYEVFDLDISTDNNFFVSASGDKSVFLWDISTGEVKRRFKEHKGKVNCVKYSNNNEVVISGSYDRTMKVWDMRSGSFKSIQTMNDFQDSVSSIACSDTSILAGCVDGTVHNYDIRMGKLKLDHMGTKSIGHVSFTHDFLCYLCSSLESTISMVEVSTGNILRVFKGHQNEKYQIKHTLSSNDKYLFSGDERGKIFRWDLSTESCEEIVDPQAHATVSTINTTTTIDEIISIDYHPVDNYFITGSVNAEIALWRESSSIN</sequence>
<dbReference type="GeneID" id="68099399"/>
<comment type="subcellular location">
    <subcellularLocation>
        <location evidence="1">Cytoplasm</location>
    </subcellularLocation>
</comment>
<dbReference type="RefSeq" id="XP_044555308.1">
    <property type="nucleotide sequence ID" value="XM_044696861.1"/>
</dbReference>
<proteinExistence type="inferred from homology"/>
<accession>A0AA88KS91</accession>
<evidence type="ECO:0000256" key="5">
    <source>
        <dbReference type="ARBA" id="ARBA00038145"/>
    </source>
</evidence>
<comment type="similarity">
    <text evidence="5">Belongs to the WD repeat MORG1 family.</text>
</comment>
<dbReference type="EMBL" id="PYSW02000002">
    <property type="protein sequence ID" value="KAG2393414.1"/>
    <property type="molecule type" value="Genomic_DNA"/>
</dbReference>
<evidence type="ECO:0000256" key="4">
    <source>
        <dbReference type="ARBA" id="ARBA00022737"/>
    </source>
</evidence>
<organism evidence="7 8">
    <name type="scientific">Naegleria lovaniensis</name>
    <name type="common">Amoeba</name>
    <dbReference type="NCBI Taxonomy" id="51637"/>
    <lineage>
        <taxon>Eukaryota</taxon>
        <taxon>Discoba</taxon>
        <taxon>Heterolobosea</taxon>
        <taxon>Tetramitia</taxon>
        <taxon>Eutetramitia</taxon>
        <taxon>Vahlkampfiidae</taxon>
        <taxon>Naegleria</taxon>
    </lineage>
</organism>
<name>A0AA88KS91_NAELO</name>
<dbReference type="GO" id="GO:0071013">
    <property type="term" value="C:catalytic step 2 spliceosome"/>
    <property type="evidence" value="ECO:0007669"/>
    <property type="project" value="TreeGrafter"/>
</dbReference>
<dbReference type="InterPro" id="IPR015943">
    <property type="entry name" value="WD40/YVTN_repeat-like_dom_sf"/>
</dbReference>
<dbReference type="GO" id="GO:0000398">
    <property type="term" value="P:mRNA splicing, via spliceosome"/>
    <property type="evidence" value="ECO:0007669"/>
    <property type="project" value="TreeGrafter"/>
</dbReference>
<keyword evidence="4" id="KW-0677">Repeat</keyword>
<dbReference type="PANTHER" id="PTHR22842">
    <property type="entry name" value="WD40 REPEAT PROTEIN"/>
    <property type="match status" value="1"/>
</dbReference>
<keyword evidence="8" id="KW-1185">Reference proteome</keyword>
<dbReference type="PANTHER" id="PTHR22842:SF3">
    <property type="entry name" value="WD REPEAT DOMAIN-CONTAINING PROTEIN 83"/>
    <property type="match status" value="1"/>
</dbReference>
<evidence type="ECO:0000256" key="1">
    <source>
        <dbReference type="ARBA" id="ARBA00004496"/>
    </source>
</evidence>